<feature type="signal peptide" evidence="2">
    <location>
        <begin position="1"/>
        <end position="34"/>
    </location>
</feature>
<dbReference type="Proteomes" id="UP001596091">
    <property type="component" value="Unassembled WGS sequence"/>
</dbReference>
<evidence type="ECO:0000256" key="2">
    <source>
        <dbReference type="SAM" id="SignalP"/>
    </source>
</evidence>
<protein>
    <submittedName>
        <fullName evidence="3">Uncharacterized protein</fullName>
    </submittedName>
</protein>
<name>A0ABW1E964_9BACT</name>
<gene>
    <name evidence="3" type="ORF">ACFPT7_01025</name>
</gene>
<keyword evidence="2" id="KW-0732">Signal</keyword>
<dbReference type="EMBL" id="JBHSPH010000001">
    <property type="protein sequence ID" value="MFC5860869.1"/>
    <property type="molecule type" value="Genomic_DNA"/>
</dbReference>
<accession>A0ABW1E964</accession>
<feature type="region of interest" description="Disordered" evidence="1">
    <location>
        <begin position="31"/>
        <end position="107"/>
    </location>
</feature>
<keyword evidence="4" id="KW-1185">Reference proteome</keyword>
<feature type="chain" id="PRO_5045378346" evidence="2">
    <location>
        <begin position="35"/>
        <end position="319"/>
    </location>
</feature>
<comment type="caution">
    <text evidence="3">The sequence shown here is derived from an EMBL/GenBank/DDBJ whole genome shotgun (WGS) entry which is preliminary data.</text>
</comment>
<feature type="compositionally biased region" description="Low complexity" evidence="1">
    <location>
        <begin position="63"/>
        <end position="86"/>
    </location>
</feature>
<proteinExistence type="predicted"/>
<feature type="compositionally biased region" description="Polar residues" evidence="1">
    <location>
        <begin position="32"/>
        <end position="62"/>
    </location>
</feature>
<evidence type="ECO:0000313" key="3">
    <source>
        <dbReference type="EMBL" id="MFC5860869.1"/>
    </source>
</evidence>
<evidence type="ECO:0000256" key="1">
    <source>
        <dbReference type="SAM" id="MobiDB-lite"/>
    </source>
</evidence>
<sequence>MRHNRDHRLHFHGKTALLVLVFAVTCLAATSAHAQDPQSTTPDTKPVDTGSSPESQQPTAPDSQKPAQTTAPTPATAPSQQQSPATLPNAPTPAKQNSDDKTNKPNCAKLPCPTEFINWYMRFENGPQVKPLTPKEKAWLATKNVIDPFNAITILGEAGISVAADSHSAVGPGFPGWGRAVGISYTEDITGEFFGTFLIPSIVHQDPHYHRMPQASIKRRIFHAAYQVLWTQGDNGKGMPNYANIIGFGIDDEIANLYVPGRRTNVPASAQRYGIGLATAPIDNYITEFLPDVAKHVHVQIVVVQRIINQVANKDGNGF</sequence>
<reference evidence="4" key="1">
    <citation type="journal article" date="2019" name="Int. J. Syst. Evol. Microbiol.">
        <title>The Global Catalogue of Microorganisms (GCM) 10K type strain sequencing project: providing services to taxonomists for standard genome sequencing and annotation.</title>
        <authorList>
            <consortium name="The Broad Institute Genomics Platform"/>
            <consortium name="The Broad Institute Genome Sequencing Center for Infectious Disease"/>
            <person name="Wu L."/>
            <person name="Ma J."/>
        </authorList>
    </citation>
    <scope>NUCLEOTIDE SEQUENCE [LARGE SCALE GENOMIC DNA]</scope>
    <source>
        <strain evidence="4">JCM 4087</strain>
    </source>
</reference>
<evidence type="ECO:0000313" key="4">
    <source>
        <dbReference type="Proteomes" id="UP001596091"/>
    </source>
</evidence>
<organism evidence="3 4">
    <name type="scientific">Acidicapsa dinghuensis</name>
    <dbReference type="NCBI Taxonomy" id="2218256"/>
    <lineage>
        <taxon>Bacteria</taxon>
        <taxon>Pseudomonadati</taxon>
        <taxon>Acidobacteriota</taxon>
        <taxon>Terriglobia</taxon>
        <taxon>Terriglobales</taxon>
        <taxon>Acidobacteriaceae</taxon>
        <taxon>Acidicapsa</taxon>
    </lineage>
</organism>